<feature type="compositionally biased region" description="Low complexity" evidence="1">
    <location>
        <begin position="359"/>
        <end position="368"/>
    </location>
</feature>
<protein>
    <submittedName>
        <fullName evidence="2">Uncharacterized protein</fullName>
    </submittedName>
</protein>
<name>A0A813L634_POLGL</name>
<dbReference type="EMBL" id="CAJNNW010034619">
    <property type="protein sequence ID" value="CAE8723305.1"/>
    <property type="molecule type" value="Genomic_DNA"/>
</dbReference>
<feature type="compositionally biased region" description="Acidic residues" evidence="1">
    <location>
        <begin position="143"/>
        <end position="166"/>
    </location>
</feature>
<feature type="region of interest" description="Disordered" evidence="1">
    <location>
        <begin position="359"/>
        <end position="379"/>
    </location>
</feature>
<accession>A0A813L634</accession>
<evidence type="ECO:0000313" key="3">
    <source>
        <dbReference type="Proteomes" id="UP000626109"/>
    </source>
</evidence>
<feature type="compositionally biased region" description="Low complexity" evidence="1">
    <location>
        <begin position="237"/>
        <end position="250"/>
    </location>
</feature>
<evidence type="ECO:0000256" key="1">
    <source>
        <dbReference type="SAM" id="MobiDB-lite"/>
    </source>
</evidence>
<organism evidence="2 3">
    <name type="scientific">Polarella glacialis</name>
    <name type="common">Dinoflagellate</name>
    <dbReference type="NCBI Taxonomy" id="89957"/>
    <lineage>
        <taxon>Eukaryota</taxon>
        <taxon>Sar</taxon>
        <taxon>Alveolata</taxon>
        <taxon>Dinophyceae</taxon>
        <taxon>Suessiales</taxon>
        <taxon>Suessiaceae</taxon>
        <taxon>Polarella</taxon>
    </lineage>
</organism>
<gene>
    <name evidence="2" type="ORF">PGLA2088_LOCUS43041</name>
</gene>
<feature type="region of interest" description="Disordered" evidence="1">
    <location>
        <begin position="47"/>
        <end position="67"/>
    </location>
</feature>
<feature type="region of interest" description="Disordered" evidence="1">
    <location>
        <begin position="125"/>
        <end position="218"/>
    </location>
</feature>
<sequence>MGLIDASASAALQRVQTQDPRWRDSSGTLIRGGSLQVQAVSSTALSSFPPSKLLSQKLGGPGATSRSPAASLFLFRSVSRSKSPEREPRRPAALRDRVALTRRLSDSLKTDCLERLANVAARAPPPRHASMFDAGGGGGGGDAWEEEWPEDELDELFPDEVEEDDMQASAGEPPDASPNQQANKNNSNNNNNSKNNNNKGEPQPSQVEAGDLKTMIQENQTLANAAGLSADYSWRASAANEEAAQALAEASRTGSPSHRTRRSPGSQGVSGSTSHLYGPVDIQAAPLSSSGMVHWCSTAKAGKQFGNPKAARKQSPHRQQQVPAAQPTQDQDFLALTTGAPPMQPEAIAEARKAVAAARQTAPARSNAEVSVATAPDRGSKSLLRTSLRYVLEAGEQ</sequence>
<evidence type="ECO:0000313" key="2">
    <source>
        <dbReference type="EMBL" id="CAE8723305.1"/>
    </source>
</evidence>
<feature type="region of interest" description="Disordered" evidence="1">
    <location>
        <begin position="237"/>
        <end position="277"/>
    </location>
</feature>
<feature type="compositionally biased region" description="Polar residues" evidence="1">
    <location>
        <begin position="317"/>
        <end position="331"/>
    </location>
</feature>
<dbReference type="Proteomes" id="UP000626109">
    <property type="component" value="Unassembled WGS sequence"/>
</dbReference>
<proteinExistence type="predicted"/>
<feature type="compositionally biased region" description="Low complexity" evidence="1">
    <location>
        <begin position="183"/>
        <end position="199"/>
    </location>
</feature>
<comment type="caution">
    <text evidence="2">The sequence shown here is derived from an EMBL/GenBank/DDBJ whole genome shotgun (WGS) entry which is preliminary data.</text>
</comment>
<feature type="region of interest" description="Disordered" evidence="1">
    <location>
        <begin position="304"/>
        <end position="340"/>
    </location>
</feature>
<feature type="compositionally biased region" description="Polar residues" evidence="1">
    <location>
        <begin position="252"/>
        <end position="275"/>
    </location>
</feature>
<reference evidence="2" key="1">
    <citation type="submission" date="2021-02" db="EMBL/GenBank/DDBJ databases">
        <authorList>
            <person name="Dougan E. K."/>
            <person name="Rhodes N."/>
            <person name="Thang M."/>
            <person name="Chan C."/>
        </authorList>
    </citation>
    <scope>NUCLEOTIDE SEQUENCE</scope>
</reference>
<dbReference type="AlphaFoldDB" id="A0A813L634"/>